<name>A0ACD3SPH2_9BURK</name>
<gene>
    <name evidence="1" type="ORF">MW7_005185</name>
</gene>
<sequence length="486" mass="54211">MARSPSRKPTARIVRRSRPPDSSRAIFQGIANMAKYDPTYDPLVSRSPGVGQEFPPSYWAASAGTPPPDDGPVTADMDADVVIIGAGYTGLCTAIFLAREHGIRAVVLEANRTGFGCSGRNGGQAQNNTGRLKRSQWIQRWGMETAQAMHLEVLDGFRTFESLLRDYNIECDAQPGGHFLIAHKPAMLAGMEAEVRVMEKHFDYHSTMIDAQTLRSKYVADAESAGAMHEPDGIGVHPMKLAFGYQRVARELGARIHTASPVIGWETRDGFHYLKTPGGTVRARSVGIATGGYTAPDLHPTVKFRYMPILSNNSVTRVLTDAEIAACNFQTREVLTDTRMLRYYYRLLPGNRLQFGSRSAITGADAPRAVHQKLLEDGIARKFPVLAGIPLEYSWWGWVDVSHDMMPRIHQPDPRQQVFYAFGYGGNGVSYSAQAGRRMAEQIAGRAANQKLPIFTSQLPTHPFRPFRRLGQRMLYHWWAYRDEQR</sequence>
<comment type="caution">
    <text evidence="1">The sequence shown here is derived from an EMBL/GenBank/DDBJ whole genome shotgun (WGS) entry which is preliminary data.</text>
</comment>
<dbReference type="Proteomes" id="UP000004277">
    <property type="component" value="Unassembled WGS sequence"/>
</dbReference>
<organism evidence="1 2">
    <name type="scientific">Imbroritus primus</name>
    <dbReference type="NCBI Taxonomy" id="3058603"/>
    <lineage>
        <taxon>Bacteria</taxon>
        <taxon>Pseudomonadati</taxon>
        <taxon>Pseudomonadota</taxon>
        <taxon>Betaproteobacteria</taxon>
        <taxon>Burkholderiales</taxon>
        <taxon>Burkholderiaceae</taxon>
        <taxon>Imbroritus</taxon>
    </lineage>
</organism>
<accession>A0ACD3SPH2</accession>
<dbReference type="EMBL" id="AKCV02000015">
    <property type="protein sequence ID" value="TMS58154.1"/>
    <property type="molecule type" value="Genomic_DNA"/>
</dbReference>
<protein>
    <submittedName>
        <fullName evidence="1">FAD-binding oxidoreductase</fullName>
    </submittedName>
</protein>
<proteinExistence type="predicted"/>
<keyword evidence="2" id="KW-1185">Reference proteome</keyword>
<evidence type="ECO:0000313" key="1">
    <source>
        <dbReference type="EMBL" id="TMS58154.1"/>
    </source>
</evidence>
<evidence type="ECO:0000313" key="2">
    <source>
        <dbReference type="Proteomes" id="UP000004277"/>
    </source>
</evidence>
<reference evidence="1" key="1">
    <citation type="submission" date="2019-05" db="EMBL/GenBank/DDBJ databases">
        <title>Revised genome assembly of Burkholderiaceae (previously Ralstonia) sp. PBA.</title>
        <authorList>
            <person name="Gan H.M."/>
        </authorList>
    </citation>
    <scope>NUCLEOTIDE SEQUENCE</scope>
    <source>
        <strain evidence="1">PBA</strain>
    </source>
</reference>